<evidence type="ECO:0000313" key="1">
    <source>
        <dbReference type="EMBL" id="OBQ52106.1"/>
    </source>
</evidence>
<gene>
    <name evidence="1" type="ORF">SP90_07945</name>
</gene>
<protein>
    <submittedName>
        <fullName evidence="1">Uncharacterized protein</fullName>
    </submittedName>
</protein>
<dbReference type="EMBL" id="JXMS01000011">
    <property type="protein sequence ID" value="OBQ52106.1"/>
    <property type="molecule type" value="Genomic_DNA"/>
</dbReference>
<organism evidence="1 2">
    <name type="scientific">Halodesulfovibrio spirochaetisodalis</name>
    <dbReference type="NCBI Taxonomy" id="1560234"/>
    <lineage>
        <taxon>Bacteria</taxon>
        <taxon>Pseudomonadati</taxon>
        <taxon>Thermodesulfobacteriota</taxon>
        <taxon>Desulfovibrionia</taxon>
        <taxon>Desulfovibrionales</taxon>
        <taxon>Desulfovibrionaceae</taxon>
        <taxon>Halodesulfovibrio</taxon>
    </lineage>
</organism>
<sequence length="100" mass="11726">MFIDRKLDCRILACAKTYPENGVQVDAAREIIATKRPETLGHEFLEHLKRLRELEYVEYPDFEQCDVSSETDEHGTMRYTITSKGEEYLQAMLNSDLFDF</sequence>
<name>A0A1B7XDI3_9BACT</name>
<accession>A0A1B7XDI3</accession>
<dbReference type="Proteomes" id="UP000091979">
    <property type="component" value="Unassembled WGS sequence"/>
</dbReference>
<dbReference type="AlphaFoldDB" id="A0A1B7XDI3"/>
<dbReference type="PATRIC" id="fig|1560234.3.peg.406"/>
<reference evidence="1 2" key="1">
    <citation type="submission" date="2015-01" db="EMBL/GenBank/DDBJ databases">
        <title>Desulfovibrio sp. JC271 draft genome sequence.</title>
        <authorList>
            <person name="Shivani Y."/>
            <person name="Subhash Y."/>
            <person name="Sasikala C."/>
            <person name="Ramana C.V."/>
        </authorList>
    </citation>
    <scope>NUCLEOTIDE SEQUENCE [LARGE SCALE GENOMIC DNA]</scope>
    <source>
        <strain evidence="1 2">JC271</strain>
    </source>
</reference>
<proteinExistence type="predicted"/>
<keyword evidence="2" id="KW-1185">Reference proteome</keyword>
<comment type="caution">
    <text evidence="1">The sequence shown here is derived from an EMBL/GenBank/DDBJ whole genome shotgun (WGS) entry which is preliminary data.</text>
</comment>
<evidence type="ECO:0000313" key="2">
    <source>
        <dbReference type="Proteomes" id="UP000091979"/>
    </source>
</evidence>
<dbReference type="RefSeq" id="WP_066854336.1">
    <property type="nucleotide sequence ID" value="NZ_JXMS01000011.1"/>
</dbReference>